<evidence type="ECO:0000256" key="1">
    <source>
        <dbReference type="SAM" id="Phobius"/>
    </source>
</evidence>
<proteinExistence type="predicted"/>
<accession>A0A7C3N5Z4</accession>
<dbReference type="AlphaFoldDB" id="A0A7C3N5Z4"/>
<evidence type="ECO:0008006" key="3">
    <source>
        <dbReference type="Google" id="ProtNLM"/>
    </source>
</evidence>
<feature type="transmembrane region" description="Helical" evidence="1">
    <location>
        <begin position="86"/>
        <end position="105"/>
    </location>
</feature>
<feature type="transmembrane region" description="Helical" evidence="1">
    <location>
        <begin position="5"/>
        <end position="24"/>
    </location>
</feature>
<feature type="transmembrane region" description="Helical" evidence="1">
    <location>
        <begin position="347"/>
        <end position="368"/>
    </location>
</feature>
<name>A0A7C3N5Z4_UNCW3</name>
<feature type="transmembrane region" description="Helical" evidence="1">
    <location>
        <begin position="253"/>
        <end position="276"/>
    </location>
</feature>
<protein>
    <recommendedName>
        <fullName evidence="3">DUF2029 domain-containing protein</fullName>
    </recommendedName>
</protein>
<reference evidence="2" key="1">
    <citation type="journal article" date="2020" name="mSystems">
        <title>Genome- and Community-Level Interaction Insights into Carbon Utilization and Element Cycling Functions of Hydrothermarchaeota in Hydrothermal Sediment.</title>
        <authorList>
            <person name="Zhou Z."/>
            <person name="Liu Y."/>
            <person name="Xu W."/>
            <person name="Pan J."/>
            <person name="Luo Z.H."/>
            <person name="Li M."/>
        </authorList>
    </citation>
    <scope>NUCLEOTIDE SEQUENCE [LARGE SCALE GENOMIC DNA]</scope>
    <source>
        <strain evidence="2">SpSt-464</strain>
    </source>
</reference>
<dbReference type="EMBL" id="DSTT01000001">
    <property type="protein sequence ID" value="HFK23060.1"/>
    <property type="molecule type" value="Genomic_DNA"/>
</dbReference>
<keyword evidence="1" id="KW-0812">Transmembrane</keyword>
<gene>
    <name evidence="2" type="ORF">ENS15_00185</name>
</gene>
<feature type="transmembrane region" description="Helical" evidence="1">
    <location>
        <begin position="288"/>
        <end position="311"/>
    </location>
</feature>
<feature type="transmembrane region" description="Helical" evidence="1">
    <location>
        <begin position="151"/>
        <end position="176"/>
    </location>
</feature>
<feature type="transmembrane region" description="Helical" evidence="1">
    <location>
        <begin position="221"/>
        <end position="241"/>
    </location>
</feature>
<feature type="transmembrane region" description="Helical" evidence="1">
    <location>
        <begin position="380"/>
        <end position="402"/>
    </location>
</feature>
<feature type="transmembrane region" description="Helical" evidence="1">
    <location>
        <begin position="323"/>
        <end position="341"/>
    </location>
</feature>
<feature type="transmembrane region" description="Helical" evidence="1">
    <location>
        <begin position="114"/>
        <end position="145"/>
    </location>
</feature>
<keyword evidence="1" id="KW-1133">Transmembrane helix</keyword>
<feature type="transmembrane region" description="Helical" evidence="1">
    <location>
        <begin position="188"/>
        <end position="209"/>
    </location>
</feature>
<organism evidence="2">
    <name type="scientific">candidate division WOR-3 bacterium</name>
    <dbReference type="NCBI Taxonomy" id="2052148"/>
    <lineage>
        <taxon>Bacteria</taxon>
        <taxon>Bacteria division WOR-3</taxon>
    </lineage>
</organism>
<sequence length="531" mass="63572">MKRTIFIFLSFLFFLIPLFFIFQYDIYSYHVWAYNSLKYGVSELYTNENYFDRLCDYMPFGSYIAILTGRVISFFKPLTLISVPYLNLYKIFPLLFLFSFLIFLIKERYTFLKIFLFVSIFYFSIFLNGQFDIIILFLIFFSIFLYEQKKFIFASFLLTLLIFSKPTAPFFVLLIYLHYFKENGKKNFLIKTIPVILFTSFLIFLPFIIKGKLIFTLKNIYFNSIYMLPFSGYSFNLLSLIPQTHYLDPAKNFLNLSLRTYSLILLFLFCLVISFLKGNIFKKMALFSLLWINLLVGLRENHILYPLFFLFFTLEKKDFKFKIIFLILYFVSFMNIAFFIFSFSNKFLYYLFVSLSSISTVILFILLLKSNDKILIPKNLIILEKVSITYLLLIFVFLIFPLKNYDRKEKNFFGEIITSKDLLDYSKEKFLDLNIKTYSPFSHYLSLRLSDLSYFKFKNLKEKYKDLVFYLDVENDDSAKLLIDDTISIYVKEGERKVVKIKDLVKYKDTLLIRAKTFEKNSNLIIYKATF</sequence>
<keyword evidence="1" id="KW-0472">Membrane</keyword>
<comment type="caution">
    <text evidence="2">The sequence shown here is derived from an EMBL/GenBank/DDBJ whole genome shotgun (WGS) entry which is preliminary data.</text>
</comment>
<evidence type="ECO:0000313" key="2">
    <source>
        <dbReference type="EMBL" id="HFK23060.1"/>
    </source>
</evidence>